<name>A0AAD6ZW59_9AGAR</name>
<gene>
    <name evidence="2" type="ORF">DFH08DRAFT_1011194</name>
</gene>
<feature type="compositionally biased region" description="Basic and acidic residues" evidence="1">
    <location>
        <begin position="52"/>
        <end position="75"/>
    </location>
</feature>
<dbReference type="EMBL" id="JARIHO010000024">
    <property type="protein sequence ID" value="KAJ7342801.1"/>
    <property type="molecule type" value="Genomic_DNA"/>
</dbReference>
<feature type="region of interest" description="Disordered" evidence="1">
    <location>
        <begin position="106"/>
        <end position="157"/>
    </location>
</feature>
<reference evidence="2" key="1">
    <citation type="submission" date="2023-03" db="EMBL/GenBank/DDBJ databases">
        <title>Massive genome expansion in bonnet fungi (Mycena s.s.) driven by repeated elements and novel gene families across ecological guilds.</title>
        <authorList>
            <consortium name="Lawrence Berkeley National Laboratory"/>
            <person name="Harder C.B."/>
            <person name="Miyauchi S."/>
            <person name="Viragh M."/>
            <person name="Kuo A."/>
            <person name="Thoen E."/>
            <person name="Andreopoulos B."/>
            <person name="Lu D."/>
            <person name="Skrede I."/>
            <person name="Drula E."/>
            <person name="Henrissat B."/>
            <person name="Morin E."/>
            <person name="Kohler A."/>
            <person name="Barry K."/>
            <person name="LaButti K."/>
            <person name="Morin E."/>
            <person name="Salamov A."/>
            <person name="Lipzen A."/>
            <person name="Mereny Z."/>
            <person name="Hegedus B."/>
            <person name="Baldrian P."/>
            <person name="Stursova M."/>
            <person name="Weitz H."/>
            <person name="Taylor A."/>
            <person name="Grigoriev I.V."/>
            <person name="Nagy L.G."/>
            <person name="Martin F."/>
            <person name="Kauserud H."/>
        </authorList>
    </citation>
    <scope>NUCLEOTIDE SEQUENCE</scope>
    <source>
        <strain evidence="2">CBHHK002</strain>
    </source>
</reference>
<protein>
    <submittedName>
        <fullName evidence="2">Uncharacterized protein</fullName>
    </submittedName>
</protein>
<feature type="region of interest" description="Disordered" evidence="1">
    <location>
        <begin position="1"/>
        <end position="75"/>
    </location>
</feature>
<organism evidence="2 3">
    <name type="scientific">Mycena albidolilacea</name>
    <dbReference type="NCBI Taxonomy" id="1033008"/>
    <lineage>
        <taxon>Eukaryota</taxon>
        <taxon>Fungi</taxon>
        <taxon>Dikarya</taxon>
        <taxon>Basidiomycota</taxon>
        <taxon>Agaricomycotina</taxon>
        <taxon>Agaricomycetes</taxon>
        <taxon>Agaricomycetidae</taxon>
        <taxon>Agaricales</taxon>
        <taxon>Marasmiineae</taxon>
        <taxon>Mycenaceae</taxon>
        <taxon>Mycena</taxon>
    </lineage>
</organism>
<feature type="compositionally biased region" description="Basic and acidic residues" evidence="1">
    <location>
        <begin position="139"/>
        <end position="148"/>
    </location>
</feature>
<accession>A0AAD6ZW59</accession>
<feature type="compositionally biased region" description="Basic and acidic residues" evidence="1">
    <location>
        <begin position="1"/>
        <end position="13"/>
    </location>
</feature>
<keyword evidence="3" id="KW-1185">Reference proteome</keyword>
<dbReference type="AlphaFoldDB" id="A0AAD6ZW59"/>
<evidence type="ECO:0000313" key="3">
    <source>
        <dbReference type="Proteomes" id="UP001218218"/>
    </source>
</evidence>
<proteinExistence type="predicted"/>
<comment type="caution">
    <text evidence="2">The sequence shown here is derived from an EMBL/GenBank/DDBJ whole genome shotgun (WGS) entry which is preliminary data.</text>
</comment>
<dbReference type="Proteomes" id="UP001218218">
    <property type="component" value="Unassembled WGS sequence"/>
</dbReference>
<sequence>MDGVQRERVRQESRAWAAGSEPVCGGEQARERRETSARAAEIKGSGQRARAWSRDRARERRETSAQAERMDGDHRARMVQGAHGAGIEGLGGAGGGEQRARMGAGIERGSGGQRANHRARNGAGIERTGSGSVPGGVECRGRKGEVKGGAHAGEQTSAEVMRGRLEAGRYWARPLIAALRFDATSSGPKEACGSRYTIRRRGSYSGQLRGP</sequence>
<evidence type="ECO:0000313" key="2">
    <source>
        <dbReference type="EMBL" id="KAJ7342801.1"/>
    </source>
</evidence>
<evidence type="ECO:0000256" key="1">
    <source>
        <dbReference type="SAM" id="MobiDB-lite"/>
    </source>
</evidence>